<evidence type="ECO:0000313" key="2">
    <source>
        <dbReference type="EMBL" id="VVJ21650.1"/>
    </source>
</evidence>
<gene>
    <name evidence="2" type="ORF">AA23TX_06671</name>
</gene>
<keyword evidence="3" id="KW-1185">Reference proteome</keyword>
<proteinExistence type="predicted"/>
<dbReference type="AlphaFoldDB" id="A0A6I8LWY4"/>
<organism evidence="2 3">
    <name type="scientific">Amycolatopsis camponoti</name>
    <dbReference type="NCBI Taxonomy" id="2606593"/>
    <lineage>
        <taxon>Bacteria</taxon>
        <taxon>Bacillati</taxon>
        <taxon>Actinomycetota</taxon>
        <taxon>Actinomycetes</taxon>
        <taxon>Pseudonocardiales</taxon>
        <taxon>Pseudonocardiaceae</taxon>
        <taxon>Amycolatopsis</taxon>
    </lineage>
</organism>
<sequence>MNRPAMKAPVQLTVSLADMVSDAVFGEQLKSRLNEAQACWHGGAPTAAIIMLGSLLEGVLYDVALSQHRNGPAPTDHLESLINLAQEKGWLPKDVVDYAHVLRNHRNLVHPKKQFTEGYSPKDSTVRIAWNVVVATINDLAALKNPAAGATDNPDSTQDQ</sequence>
<evidence type="ECO:0000313" key="3">
    <source>
        <dbReference type="Proteomes" id="UP000399805"/>
    </source>
</evidence>
<dbReference type="Proteomes" id="UP000399805">
    <property type="component" value="Unassembled WGS sequence"/>
</dbReference>
<accession>A0A6I8LWY4</accession>
<dbReference type="InterPro" id="IPR025285">
    <property type="entry name" value="DUF4145"/>
</dbReference>
<dbReference type="Pfam" id="PF13643">
    <property type="entry name" value="DUF4145"/>
    <property type="match status" value="1"/>
</dbReference>
<dbReference type="EMBL" id="CABVGP010000002">
    <property type="protein sequence ID" value="VVJ21650.1"/>
    <property type="molecule type" value="Genomic_DNA"/>
</dbReference>
<name>A0A6I8LWY4_9PSEU</name>
<feature type="domain" description="DUF4145" evidence="1">
    <location>
        <begin position="34"/>
        <end position="114"/>
    </location>
</feature>
<evidence type="ECO:0000259" key="1">
    <source>
        <dbReference type="Pfam" id="PF13643"/>
    </source>
</evidence>
<reference evidence="2 3" key="1">
    <citation type="submission" date="2019-09" db="EMBL/GenBank/DDBJ databases">
        <authorList>
            <person name="Leyn A S."/>
        </authorList>
    </citation>
    <scope>NUCLEOTIDE SEQUENCE [LARGE SCALE GENOMIC DNA]</scope>
    <source>
        <strain evidence="2">AA231_1</strain>
    </source>
</reference>
<protein>
    <recommendedName>
        <fullName evidence="1">DUF4145 domain-containing protein</fullName>
    </recommendedName>
</protein>